<organism evidence="6 7">
    <name type="scientific">Nadsonia fulvescens var. elongata DSM 6958</name>
    <dbReference type="NCBI Taxonomy" id="857566"/>
    <lineage>
        <taxon>Eukaryota</taxon>
        <taxon>Fungi</taxon>
        <taxon>Dikarya</taxon>
        <taxon>Ascomycota</taxon>
        <taxon>Saccharomycotina</taxon>
        <taxon>Dipodascomycetes</taxon>
        <taxon>Dipodascales</taxon>
        <taxon>Dipodascales incertae sedis</taxon>
        <taxon>Nadsonia</taxon>
    </lineage>
</organism>
<dbReference type="Pfam" id="PF00795">
    <property type="entry name" value="CN_hydrolase"/>
    <property type="match status" value="1"/>
</dbReference>
<dbReference type="STRING" id="857566.A0A1E3PG54"/>
<dbReference type="Gene3D" id="3.60.110.10">
    <property type="entry name" value="Carbon-nitrogen hydrolase"/>
    <property type="match status" value="1"/>
</dbReference>
<proteinExistence type="inferred from homology"/>
<dbReference type="InterPro" id="IPR045254">
    <property type="entry name" value="Nit1/2_C-N_Hydrolase"/>
</dbReference>
<evidence type="ECO:0000256" key="4">
    <source>
        <dbReference type="ARBA" id="ARBA00022801"/>
    </source>
</evidence>
<sequence length="290" mass="32172">MVLTAVGQFCATNNIYSNATVVCDLIQRASAMGAKCLFLPEASDYIAGSSAESLELVRSPQAREFVERIQEAVRQLPKNKSVEVSVGIHEIANTVCVDHDKQRLKNVLLWIDSNGEVKKSYQKVHLFDVDVPNGPILRESLTVEPGTEIVPPIDTAIGKVGLAICYDIRFPEMAMRLRSLGAQVLAFPSAFTVRTGMAHWEVLARARAIDNQCYVIMPGLVGKHDLEGKRQSWGHSIIVDPWGTILAQAPDTDAEPRIIVADIDHSVTKKVRENMPLWEQRRPDVFGYQV</sequence>
<protein>
    <submittedName>
        <fullName evidence="6">Nit protein</fullName>
    </submittedName>
</protein>
<dbReference type="InterPro" id="IPR003010">
    <property type="entry name" value="C-N_Hydrolase"/>
</dbReference>
<keyword evidence="7" id="KW-1185">Reference proteome</keyword>
<dbReference type="Proteomes" id="UP000095009">
    <property type="component" value="Unassembled WGS sequence"/>
</dbReference>
<evidence type="ECO:0000259" key="5">
    <source>
        <dbReference type="PROSITE" id="PS50263"/>
    </source>
</evidence>
<dbReference type="CDD" id="cd07572">
    <property type="entry name" value="nit"/>
    <property type="match status" value="1"/>
</dbReference>
<evidence type="ECO:0000256" key="3">
    <source>
        <dbReference type="ARBA" id="ARBA00022490"/>
    </source>
</evidence>
<reference evidence="6 7" key="1">
    <citation type="journal article" date="2016" name="Proc. Natl. Acad. Sci. U.S.A.">
        <title>Comparative genomics of biotechnologically important yeasts.</title>
        <authorList>
            <person name="Riley R."/>
            <person name="Haridas S."/>
            <person name="Wolfe K.H."/>
            <person name="Lopes M.R."/>
            <person name="Hittinger C.T."/>
            <person name="Goeker M."/>
            <person name="Salamov A.A."/>
            <person name="Wisecaver J.H."/>
            <person name="Long T.M."/>
            <person name="Calvey C.H."/>
            <person name="Aerts A.L."/>
            <person name="Barry K.W."/>
            <person name="Choi C."/>
            <person name="Clum A."/>
            <person name="Coughlan A.Y."/>
            <person name="Deshpande S."/>
            <person name="Douglass A.P."/>
            <person name="Hanson S.J."/>
            <person name="Klenk H.-P."/>
            <person name="LaButti K.M."/>
            <person name="Lapidus A."/>
            <person name="Lindquist E.A."/>
            <person name="Lipzen A.M."/>
            <person name="Meier-Kolthoff J.P."/>
            <person name="Ohm R.A."/>
            <person name="Otillar R.P."/>
            <person name="Pangilinan J.L."/>
            <person name="Peng Y."/>
            <person name="Rokas A."/>
            <person name="Rosa C.A."/>
            <person name="Scheuner C."/>
            <person name="Sibirny A.A."/>
            <person name="Slot J.C."/>
            <person name="Stielow J.B."/>
            <person name="Sun H."/>
            <person name="Kurtzman C.P."/>
            <person name="Blackwell M."/>
            <person name="Grigoriev I.V."/>
            <person name="Jeffries T.W."/>
        </authorList>
    </citation>
    <scope>NUCLEOTIDE SEQUENCE [LARGE SCALE GENOMIC DNA]</scope>
    <source>
        <strain evidence="6 7">DSM 6958</strain>
    </source>
</reference>
<dbReference type="PANTHER" id="PTHR23088">
    <property type="entry name" value="NITRILASE-RELATED"/>
    <property type="match status" value="1"/>
</dbReference>
<evidence type="ECO:0000256" key="2">
    <source>
        <dbReference type="ARBA" id="ARBA00010613"/>
    </source>
</evidence>
<dbReference type="InterPro" id="IPR001110">
    <property type="entry name" value="UPF0012_CS"/>
</dbReference>
<dbReference type="PROSITE" id="PS01227">
    <property type="entry name" value="UPF0012"/>
    <property type="match status" value="1"/>
</dbReference>
<dbReference type="PANTHER" id="PTHR23088:SF27">
    <property type="entry name" value="DEAMINATED GLUTATHIONE AMIDASE"/>
    <property type="match status" value="1"/>
</dbReference>
<dbReference type="SUPFAM" id="SSF56317">
    <property type="entry name" value="Carbon-nitrogen hydrolase"/>
    <property type="match status" value="1"/>
</dbReference>
<evidence type="ECO:0000256" key="1">
    <source>
        <dbReference type="ARBA" id="ARBA00004496"/>
    </source>
</evidence>
<dbReference type="GO" id="GO:0005737">
    <property type="term" value="C:cytoplasm"/>
    <property type="evidence" value="ECO:0007669"/>
    <property type="project" value="UniProtKB-SubCell"/>
</dbReference>
<dbReference type="InterPro" id="IPR036526">
    <property type="entry name" value="C-N_Hydrolase_sf"/>
</dbReference>
<dbReference type="EMBL" id="KV454412">
    <property type="protein sequence ID" value="ODQ64385.1"/>
    <property type="molecule type" value="Genomic_DNA"/>
</dbReference>
<comment type="similarity">
    <text evidence="2">Belongs to the carbon-nitrogen hydrolase superfamily. NIT1/NIT2 family.</text>
</comment>
<keyword evidence="3" id="KW-0963">Cytoplasm</keyword>
<gene>
    <name evidence="6" type="ORF">NADFUDRAFT_47585</name>
</gene>
<dbReference type="AlphaFoldDB" id="A0A1E3PG54"/>
<dbReference type="PROSITE" id="PS50263">
    <property type="entry name" value="CN_HYDROLASE"/>
    <property type="match status" value="1"/>
</dbReference>
<accession>A0A1E3PG54</accession>
<name>A0A1E3PG54_9ASCO</name>
<evidence type="ECO:0000313" key="6">
    <source>
        <dbReference type="EMBL" id="ODQ64385.1"/>
    </source>
</evidence>
<comment type="subcellular location">
    <subcellularLocation>
        <location evidence="1">Cytoplasm</location>
    </subcellularLocation>
</comment>
<dbReference type="OrthoDB" id="10250282at2759"/>
<feature type="domain" description="CN hydrolase" evidence="5">
    <location>
        <begin position="2"/>
        <end position="265"/>
    </location>
</feature>
<keyword evidence="4" id="KW-0378">Hydrolase</keyword>
<dbReference type="GO" id="GO:0016811">
    <property type="term" value="F:hydrolase activity, acting on carbon-nitrogen (but not peptide) bonds, in linear amides"/>
    <property type="evidence" value="ECO:0007669"/>
    <property type="project" value="InterPro"/>
</dbReference>
<evidence type="ECO:0000313" key="7">
    <source>
        <dbReference type="Proteomes" id="UP000095009"/>
    </source>
</evidence>
<dbReference type="FunFam" id="3.60.110.10:FF:000024">
    <property type="entry name" value="Deaminated glutathione amidase"/>
    <property type="match status" value="1"/>
</dbReference>